<dbReference type="GO" id="GO:0006261">
    <property type="term" value="P:DNA-templated DNA replication"/>
    <property type="evidence" value="ECO:0007669"/>
    <property type="project" value="InterPro"/>
</dbReference>
<dbReference type="InterPro" id="IPR002298">
    <property type="entry name" value="DNA_polymerase_A"/>
</dbReference>
<dbReference type="GO" id="GO:0006302">
    <property type="term" value="P:double-strand break repair"/>
    <property type="evidence" value="ECO:0007669"/>
    <property type="project" value="TreeGrafter"/>
</dbReference>
<evidence type="ECO:0000259" key="2">
    <source>
        <dbReference type="SMART" id="SM00482"/>
    </source>
</evidence>
<dbReference type="SMART" id="SM00482">
    <property type="entry name" value="POLAc"/>
    <property type="match status" value="1"/>
</dbReference>
<evidence type="ECO:0000256" key="1">
    <source>
        <dbReference type="ARBA" id="ARBA00011541"/>
    </source>
</evidence>
<dbReference type="Pfam" id="PF00476">
    <property type="entry name" value="DNA_pol_A"/>
    <property type="match status" value="1"/>
</dbReference>
<evidence type="ECO:0000313" key="3">
    <source>
        <dbReference type="EMBL" id="QOQ78234.1"/>
    </source>
</evidence>
<dbReference type="EMBL" id="CP063073">
    <property type="protein sequence ID" value="QOQ78234.1"/>
    <property type="molecule type" value="Genomic_DNA"/>
</dbReference>
<dbReference type="Gene3D" id="3.30.70.370">
    <property type="match status" value="1"/>
</dbReference>
<dbReference type="Proteomes" id="UP000594923">
    <property type="component" value="Chromosome"/>
</dbReference>
<dbReference type="InterPro" id="IPR001098">
    <property type="entry name" value="DNA-dir_DNA_pol_A_palm_dom"/>
</dbReference>
<dbReference type="GO" id="GO:0003677">
    <property type="term" value="F:DNA binding"/>
    <property type="evidence" value="ECO:0007669"/>
    <property type="project" value="InterPro"/>
</dbReference>
<evidence type="ECO:0000313" key="4">
    <source>
        <dbReference type="Proteomes" id="UP000594923"/>
    </source>
</evidence>
<dbReference type="GO" id="GO:0003887">
    <property type="term" value="F:DNA-directed DNA polymerase activity"/>
    <property type="evidence" value="ECO:0007669"/>
    <property type="project" value="InterPro"/>
</dbReference>
<dbReference type="Gene3D" id="1.10.150.20">
    <property type="entry name" value="5' to 3' exonuclease, C-terminal subdomain"/>
    <property type="match status" value="1"/>
</dbReference>
<dbReference type="InterPro" id="IPR043502">
    <property type="entry name" value="DNA/RNA_pol_sf"/>
</dbReference>
<proteinExistence type="predicted"/>
<feature type="domain" description="DNA-directed DNA polymerase family A palm" evidence="2">
    <location>
        <begin position="103"/>
        <end position="292"/>
    </location>
</feature>
<name>A0A7M1KQ28_9PSED</name>
<protein>
    <submittedName>
        <fullName evidence="3">DNA polymerase I</fullName>
    </submittedName>
</protein>
<comment type="subunit">
    <text evidence="1">Single-chain monomer with multiple functions.</text>
</comment>
<dbReference type="AlphaFoldDB" id="A0A7M1KQ28"/>
<organism evidence="3 4">
    <name type="scientific">Pseudomonas poae</name>
    <dbReference type="NCBI Taxonomy" id="200451"/>
    <lineage>
        <taxon>Bacteria</taxon>
        <taxon>Pseudomonadati</taxon>
        <taxon>Pseudomonadota</taxon>
        <taxon>Gammaproteobacteria</taxon>
        <taxon>Pseudomonadales</taxon>
        <taxon>Pseudomonadaceae</taxon>
        <taxon>Pseudomonas</taxon>
    </lineage>
</organism>
<dbReference type="PANTHER" id="PTHR10133:SF62">
    <property type="entry name" value="DNA POLYMERASE THETA"/>
    <property type="match status" value="1"/>
</dbReference>
<sequence>MALKHFSSKYSVPLEVPSDEDVVEYLEPRGFDFSGVNVDYVLDFVPMQDEYADDLLNLRKIQKSRMVLAAIPLSQRKIFPIVDSFGSITSRIYFKDPSLQNLAKQHRDILIPDEGQLFSYVDYEQYEAGIMAALSGDPLLTKLYAEGDLYQIAADSIFLDVTKRKEAKRLFLSYAYGMRHRDLIDAAHGYGADRQNAKAFFKQFAEFEDWKTRVHTQFEAEGKIGTALGNHIKRERSGALSEKEKRSSISQQVQGTASLIFKKALIAMSGDPRVELKVPMHDAVLFQHQEGFDPQVIVDIFAEVMSNHFEHKVKGKASLEPFSPPPEAVRLPSD</sequence>
<gene>
    <name evidence="3" type="ORF">IMF22_12725</name>
</gene>
<accession>A0A7M1KQ28</accession>
<reference evidence="3 4" key="1">
    <citation type="submission" date="2020-10" db="EMBL/GenBank/DDBJ databases">
        <title>High quality whole genome sequence of Pseudomonas poae PMA22.</title>
        <authorList>
            <person name="Hernandez J.G."/>
            <person name="Rodriguez P."/>
            <person name="Cuevas C."/>
            <person name="de la Calle F."/>
            <person name="Galan B."/>
            <person name="Garcia J.L."/>
        </authorList>
    </citation>
    <scope>NUCLEOTIDE SEQUENCE [LARGE SCALE GENOMIC DNA]</scope>
    <source>
        <strain evidence="3 4">PMA22</strain>
    </source>
</reference>
<dbReference type="PANTHER" id="PTHR10133">
    <property type="entry name" value="DNA POLYMERASE I"/>
    <property type="match status" value="1"/>
</dbReference>
<dbReference type="SUPFAM" id="SSF56672">
    <property type="entry name" value="DNA/RNA polymerases"/>
    <property type="match status" value="1"/>
</dbReference>